<proteinExistence type="predicted"/>
<gene>
    <name evidence="1" type="ORF">SAMN02910429_01234</name>
</gene>
<dbReference type="RefSeq" id="WP_074730598.1">
    <property type="nucleotide sequence ID" value="NZ_FOGW01000011.1"/>
</dbReference>
<dbReference type="EMBL" id="FOGW01000011">
    <property type="protein sequence ID" value="SER83649.1"/>
    <property type="molecule type" value="Genomic_DNA"/>
</dbReference>
<protein>
    <submittedName>
        <fullName evidence="1">Flagellar hook-associated protein 2</fullName>
    </submittedName>
</protein>
<keyword evidence="1" id="KW-0966">Cell projection</keyword>
<evidence type="ECO:0000313" key="2">
    <source>
        <dbReference type="Proteomes" id="UP000182471"/>
    </source>
</evidence>
<name>A0A1H9SHE8_9FIRM</name>
<dbReference type="AlphaFoldDB" id="A0A1H9SHE8"/>
<accession>A0A1H9SHE8</accession>
<organism evidence="1 2">
    <name type="scientific">Lachnobacterium bovis</name>
    <dbReference type="NCBI Taxonomy" id="140626"/>
    <lineage>
        <taxon>Bacteria</taxon>
        <taxon>Bacillati</taxon>
        <taxon>Bacillota</taxon>
        <taxon>Clostridia</taxon>
        <taxon>Lachnospirales</taxon>
        <taxon>Lachnospiraceae</taxon>
        <taxon>Lachnobacterium</taxon>
    </lineage>
</organism>
<evidence type="ECO:0000313" key="1">
    <source>
        <dbReference type="EMBL" id="SER83649.1"/>
    </source>
</evidence>
<sequence>MAKIDNVYAYYISSTSNKKSSKYDYHSKNDLKKVYTKIIQVNKDSPLFKLAEPSTAKRFAIDIKETSRSLLHVVASLSNEDSLESCFDKKVAYSSNPDVADATFWGNSSYNENDTFTLHIDSLAKPQVNTGNFLKADILSFIPGNYTFDLKTQSSTYEFQFNIKSTDTNFMIQNKLVNLINSSNVGLKASLISDDDNANAIRLIGNNTGLVENNKQPFSVFPSSKNNSIAMMDVLGITNISHPACNSSFTIDGEPYSSTSNSFILNNDIELLLLAEGDDATTKIGFKNNVEAISENVTNLTTAYNNMLTLAQNYATIHEKQNNRNQFFLSMASISVGMKSQLDSIGLEVSDNGYVFVNDLLLEDAVSSKNLDETFETLNSFKNSIGSKADDISINPLAYMDKIIYEYKPPYNNFPTPYVPSVYVGLFLDNYV</sequence>
<reference evidence="2" key="1">
    <citation type="submission" date="2016-10" db="EMBL/GenBank/DDBJ databases">
        <authorList>
            <person name="Varghese N."/>
            <person name="Submissions S."/>
        </authorList>
    </citation>
    <scope>NUCLEOTIDE SEQUENCE [LARGE SCALE GENOMIC DNA]</scope>
    <source>
        <strain evidence="2">S1b</strain>
    </source>
</reference>
<keyword evidence="2" id="KW-1185">Reference proteome</keyword>
<dbReference type="Proteomes" id="UP000182471">
    <property type="component" value="Unassembled WGS sequence"/>
</dbReference>
<keyword evidence="1" id="KW-0282">Flagellum</keyword>
<keyword evidence="1" id="KW-0969">Cilium</keyword>